<dbReference type="Pfam" id="PF02742">
    <property type="entry name" value="Fe_dep_repr_C"/>
    <property type="match status" value="1"/>
</dbReference>
<dbReference type="GO" id="GO:0003677">
    <property type="term" value="F:DNA binding"/>
    <property type="evidence" value="ECO:0007669"/>
    <property type="project" value="UniProtKB-KW"/>
</dbReference>
<dbReference type="Proteomes" id="UP000663720">
    <property type="component" value="Chromosome"/>
</dbReference>
<dbReference type="PROSITE" id="PS50944">
    <property type="entry name" value="HTH_DTXR"/>
    <property type="match status" value="1"/>
</dbReference>
<dbReference type="InterPro" id="IPR001367">
    <property type="entry name" value="Fe_dep_repressor"/>
</dbReference>
<protein>
    <recommendedName>
        <fullName evidence="2">Transcriptional regulator MntR</fullName>
    </recommendedName>
</protein>
<organism evidence="8 9">
    <name type="scientific">Desulfonema limicola</name>
    <dbReference type="NCBI Taxonomy" id="45656"/>
    <lineage>
        <taxon>Bacteria</taxon>
        <taxon>Pseudomonadati</taxon>
        <taxon>Thermodesulfobacteriota</taxon>
        <taxon>Desulfobacteria</taxon>
        <taxon>Desulfobacterales</taxon>
        <taxon>Desulfococcaceae</taxon>
        <taxon>Desulfonema</taxon>
    </lineage>
</organism>
<evidence type="ECO:0000313" key="9">
    <source>
        <dbReference type="Proteomes" id="UP000663720"/>
    </source>
</evidence>
<evidence type="ECO:0000256" key="2">
    <source>
        <dbReference type="ARBA" id="ARBA00022386"/>
    </source>
</evidence>
<dbReference type="KEGG" id="dli:dnl_35660"/>
<evidence type="ECO:0000256" key="6">
    <source>
        <dbReference type="ARBA" id="ARBA00025185"/>
    </source>
</evidence>
<evidence type="ECO:0000256" key="5">
    <source>
        <dbReference type="ARBA" id="ARBA00023163"/>
    </source>
</evidence>
<dbReference type="Pfam" id="PF01325">
    <property type="entry name" value="Fe_dep_repress"/>
    <property type="match status" value="1"/>
</dbReference>
<dbReference type="SUPFAM" id="SSF47979">
    <property type="entry name" value="Iron-dependent repressor protein, dimerization domain"/>
    <property type="match status" value="1"/>
</dbReference>
<dbReference type="InterPro" id="IPR036390">
    <property type="entry name" value="WH_DNA-bd_sf"/>
</dbReference>
<dbReference type="RefSeq" id="WP_246514716.1">
    <property type="nucleotide sequence ID" value="NZ_CP061799.1"/>
</dbReference>
<evidence type="ECO:0000259" key="7">
    <source>
        <dbReference type="PROSITE" id="PS50944"/>
    </source>
</evidence>
<keyword evidence="3" id="KW-0805">Transcription regulation</keyword>
<keyword evidence="4" id="KW-0238">DNA-binding</keyword>
<dbReference type="PANTHER" id="PTHR33238:SF7">
    <property type="entry name" value="IRON-DEPENDENT TRANSCRIPTIONAL REGULATOR"/>
    <property type="match status" value="1"/>
</dbReference>
<gene>
    <name evidence="8" type="ORF">dnl_35660</name>
</gene>
<accession>A0A975B9F6</accession>
<keyword evidence="9" id="KW-1185">Reference proteome</keyword>
<dbReference type="PANTHER" id="PTHR33238">
    <property type="entry name" value="IRON (METAL) DEPENDENT REPRESSOR, DTXR FAMILY"/>
    <property type="match status" value="1"/>
</dbReference>
<sequence>MTEKEIMLSDSLEDYLETILALETTNKVARVKDIADKMGVLRGSVTGALKNLGEKGLINYKPYSFITLTREGRVIASEVTRRHEEIKNFLQNVLQINEESADANACRMEHAMDRAAIDRLVEFIEYIHHCPRTGRDWIDAFVNFYSTNKHDKTKCSKCMQQCYDRYFDADKKA</sequence>
<evidence type="ECO:0000256" key="4">
    <source>
        <dbReference type="ARBA" id="ARBA00023125"/>
    </source>
</evidence>
<dbReference type="AlphaFoldDB" id="A0A975B9F6"/>
<dbReference type="InterPro" id="IPR022689">
    <property type="entry name" value="Iron_dep_repressor"/>
</dbReference>
<dbReference type="Gene3D" id="1.10.60.10">
    <property type="entry name" value="Iron dependent repressor, metal binding and dimerisation domain"/>
    <property type="match status" value="1"/>
</dbReference>
<feature type="domain" description="HTH dtxR-type" evidence="7">
    <location>
        <begin position="8"/>
        <end position="69"/>
    </location>
</feature>
<dbReference type="InterPro" id="IPR022687">
    <property type="entry name" value="HTH_DTXR"/>
</dbReference>
<dbReference type="SUPFAM" id="SSF46785">
    <property type="entry name" value="Winged helix' DNA-binding domain"/>
    <property type="match status" value="1"/>
</dbReference>
<proteinExistence type="inferred from homology"/>
<comment type="similarity">
    <text evidence="1">Belongs to the DtxR/MntR family.</text>
</comment>
<dbReference type="InterPro" id="IPR036421">
    <property type="entry name" value="Fe_dep_repressor_sf"/>
</dbReference>
<comment type="function">
    <text evidence="6">In the presence of manganese, represses expression of mntH and mntS. Up-regulates expression of mntP.</text>
</comment>
<dbReference type="GO" id="GO:0046983">
    <property type="term" value="F:protein dimerization activity"/>
    <property type="evidence" value="ECO:0007669"/>
    <property type="project" value="InterPro"/>
</dbReference>
<evidence type="ECO:0000256" key="3">
    <source>
        <dbReference type="ARBA" id="ARBA00023015"/>
    </source>
</evidence>
<dbReference type="GO" id="GO:0046914">
    <property type="term" value="F:transition metal ion binding"/>
    <property type="evidence" value="ECO:0007669"/>
    <property type="project" value="InterPro"/>
</dbReference>
<reference evidence="8" key="1">
    <citation type="journal article" date="2021" name="Microb. Physiol.">
        <title>Proteogenomic Insights into the Physiology of Marine, Sulfate-Reducing, Filamentous Desulfonema limicola and Desulfonema magnum.</title>
        <authorList>
            <person name="Schnaars V."/>
            <person name="Wohlbrand L."/>
            <person name="Scheve S."/>
            <person name="Hinrichs C."/>
            <person name="Reinhardt R."/>
            <person name="Rabus R."/>
        </authorList>
    </citation>
    <scope>NUCLEOTIDE SEQUENCE</scope>
    <source>
        <strain evidence="8">5ac10</strain>
    </source>
</reference>
<dbReference type="GO" id="GO:0003700">
    <property type="term" value="F:DNA-binding transcription factor activity"/>
    <property type="evidence" value="ECO:0007669"/>
    <property type="project" value="InterPro"/>
</dbReference>
<name>A0A975B9F6_9BACT</name>
<dbReference type="Gene3D" id="1.10.10.10">
    <property type="entry name" value="Winged helix-like DNA-binding domain superfamily/Winged helix DNA-binding domain"/>
    <property type="match status" value="1"/>
</dbReference>
<dbReference type="SMART" id="SM00529">
    <property type="entry name" value="HTH_DTXR"/>
    <property type="match status" value="1"/>
</dbReference>
<dbReference type="InterPro" id="IPR036388">
    <property type="entry name" value="WH-like_DNA-bd_sf"/>
</dbReference>
<evidence type="ECO:0000256" key="1">
    <source>
        <dbReference type="ARBA" id="ARBA00007871"/>
    </source>
</evidence>
<dbReference type="InterPro" id="IPR050536">
    <property type="entry name" value="DtxR_MntR_Metal-Reg"/>
</dbReference>
<dbReference type="EMBL" id="CP061799">
    <property type="protein sequence ID" value="QTA81235.1"/>
    <property type="molecule type" value="Genomic_DNA"/>
</dbReference>
<evidence type="ECO:0000313" key="8">
    <source>
        <dbReference type="EMBL" id="QTA81235.1"/>
    </source>
</evidence>
<keyword evidence="5" id="KW-0804">Transcription</keyword>